<dbReference type="SUPFAM" id="SSF47413">
    <property type="entry name" value="lambda repressor-like DNA-binding domains"/>
    <property type="match status" value="1"/>
</dbReference>
<evidence type="ECO:0000313" key="2">
    <source>
        <dbReference type="EMBL" id="AOP51020.1"/>
    </source>
</evidence>
<proteinExistence type="predicted"/>
<dbReference type="GO" id="GO:0003677">
    <property type="term" value="F:DNA binding"/>
    <property type="evidence" value="ECO:0007669"/>
    <property type="project" value="InterPro"/>
</dbReference>
<dbReference type="Pfam" id="PF19054">
    <property type="entry name" value="DUF5753"/>
    <property type="match status" value="1"/>
</dbReference>
<dbReference type="InterPro" id="IPR043917">
    <property type="entry name" value="DUF5753"/>
</dbReference>
<dbReference type="KEGG" id="slc:SL103_06450"/>
<dbReference type="EMBL" id="CP017157">
    <property type="protein sequence ID" value="AOP51020.1"/>
    <property type="molecule type" value="Genomic_DNA"/>
</dbReference>
<organism evidence="2 3">
    <name type="scientific">Streptomyces lydicus</name>
    <dbReference type="NCBI Taxonomy" id="47763"/>
    <lineage>
        <taxon>Bacteria</taxon>
        <taxon>Bacillati</taxon>
        <taxon>Actinomycetota</taxon>
        <taxon>Actinomycetes</taxon>
        <taxon>Kitasatosporales</taxon>
        <taxon>Streptomycetaceae</taxon>
        <taxon>Streptomyces</taxon>
    </lineage>
</organism>
<dbReference type="InterPro" id="IPR001387">
    <property type="entry name" value="Cro/C1-type_HTH"/>
</dbReference>
<feature type="domain" description="HTH cro/C1-type" evidence="1">
    <location>
        <begin position="17"/>
        <end position="69"/>
    </location>
</feature>
<dbReference type="AlphaFoldDB" id="A0A1D7VWA0"/>
<dbReference type="Proteomes" id="UP000094094">
    <property type="component" value="Chromosome"/>
</dbReference>
<dbReference type="PROSITE" id="PS50943">
    <property type="entry name" value="HTH_CROC1"/>
    <property type="match status" value="1"/>
</dbReference>
<keyword evidence="3" id="KW-1185">Reference proteome</keyword>
<dbReference type="RefSeq" id="WP_069573470.1">
    <property type="nucleotide sequence ID" value="NZ_CP017157.1"/>
</dbReference>
<name>A0A1D7VWA0_9ACTN</name>
<evidence type="ECO:0000259" key="1">
    <source>
        <dbReference type="PROSITE" id="PS50943"/>
    </source>
</evidence>
<evidence type="ECO:0000313" key="3">
    <source>
        <dbReference type="Proteomes" id="UP000094094"/>
    </source>
</evidence>
<gene>
    <name evidence="2" type="ORF">SL103_06450</name>
</gene>
<dbReference type="CDD" id="cd00093">
    <property type="entry name" value="HTH_XRE"/>
    <property type="match status" value="1"/>
</dbReference>
<dbReference type="Pfam" id="PF13560">
    <property type="entry name" value="HTH_31"/>
    <property type="match status" value="1"/>
</dbReference>
<reference evidence="2 3" key="1">
    <citation type="submission" date="2016-09" db="EMBL/GenBank/DDBJ databases">
        <title>Complete genome sequencing of Streptomyces lydicus 103 and metabolic pathways analysis of antibiotic biosynthesis.</title>
        <authorList>
            <person name="Jia N."/>
            <person name="Ding M.-Z."/>
            <person name="Gao F."/>
            <person name="Yuan Y.-J."/>
        </authorList>
    </citation>
    <scope>NUCLEOTIDE SEQUENCE [LARGE SCALE GENOMIC DNA]</scope>
    <source>
        <strain evidence="2 3">103</strain>
    </source>
</reference>
<sequence>MTNTSQQVGWEFWGSELKNRREGAGLSQEELGRRLFASHALISRFESAERRPRLDMAIQIDQVLETDGFFERLCRKLLEASPYASYFAAVAELERVATRICEFESMSVPGLLQTAAYARAVTLAGNPYATDEYIEGLVRARLERATILKGEDRPSYWAVLHEAVLRVPVGGPTVMAEQLEHLTQLARERKIVMQIFPFAAGPYPSMGRMVTVMEFDDAPPTAYTEGVYSGNLLDEPAVVKRTQQSYDLIRAAALSPEASLALIESAAEDYKRCASTT</sequence>
<protein>
    <submittedName>
        <fullName evidence="2">Transcriptional regulator</fullName>
    </submittedName>
</protein>
<dbReference type="InterPro" id="IPR010982">
    <property type="entry name" value="Lambda_DNA-bd_dom_sf"/>
</dbReference>
<dbReference type="SMART" id="SM00530">
    <property type="entry name" value="HTH_XRE"/>
    <property type="match status" value="1"/>
</dbReference>
<dbReference type="OrthoDB" id="2897536at2"/>
<dbReference type="Gene3D" id="1.10.260.40">
    <property type="entry name" value="lambda repressor-like DNA-binding domains"/>
    <property type="match status" value="1"/>
</dbReference>
<accession>A0A1D7VWA0</accession>